<gene>
    <name evidence="6" type="primary">tilS</name>
    <name evidence="8" type="ORF">SAMN04487859_12011</name>
</gene>
<dbReference type="InterPro" id="IPR011063">
    <property type="entry name" value="TilS/TtcA_N"/>
</dbReference>
<dbReference type="Proteomes" id="UP000198599">
    <property type="component" value="Unassembled WGS sequence"/>
</dbReference>
<dbReference type="OrthoDB" id="9807403at2"/>
<dbReference type="EC" id="6.3.4.19" evidence="6"/>
<dbReference type="InterPro" id="IPR014729">
    <property type="entry name" value="Rossmann-like_a/b/a_fold"/>
</dbReference>
<feature type="binding site" evidence="6">
    <location>
        <begin position="29"/>
        <end position="34"/>
    </location>
    <ligand>
        <name>ATP</name>
        <dbReference type="ChEBI" id="CHEBI:30616"/>
    </ligand>
</feature>
<dbReference type="GO" id="GO:0005737">
    <property type="term" value="C:cytoplasm"/>
    <property type="evidence" value="ECO:0007669"/>
    <property type="project" value="UniProtKB-SubCell"/>
</dbReference>
<dbReference type="GO" id="GO:0005524">
    <property type="term" value="F:ATP binding"/>
    <property type="evidence" value="ECO:0007669"/>
    <property type="project" value="UniProtKB-UniRule"/>
</dbReference>
<dbReference type="GO" id="GO:0006400">
    <property type="term" value="P:tRNA modification"/>
    <property type="evidence" value="ECO:0007669"/>
    <property type="project" value="UniProtKB-UniRule"/>
</dbReference>
<accession>A0A1I5FHM3</accession>
<evidence type="ECO:0000256" key="3">
    <source>
        <dbReference type="ARBA" id="ARBA00022741"/>
    </source>
</evidence>
<dbReference type="CDD" id="cd01992">
    <property type="entry name" value="TilS_N"/>
    <property type="match status" value="1"/>
</dbReference>
<dbReference type="EMBL" id="FOVP01000020">
    <property type="protein sequence ID" value="SFO23123.1"/>
    <property type="molecule type" value="Genomic_DNA"/>
</dbReference>
<keyword evidence="4 6" id="KW-0067">ATP-binding</keyword>
<evidence type="ECO:0000313" key="8">
    <source>
        <dbReference type="EMBL" id="SFO23123.1"/>
    </source>
</evidence>
<dbReference type="AlphaFoldDB" id="A0A1I5FHM3"/>
<feature type="domain" description="tRNA(Ile)-lysidine/2-thiocytidine synthase N-terminal" evidence="7">
    <location>
        <begin position="25"/>
        <end position="202"/>
    </location>
</feature>
<dbReference type="RefSeq" id="WP_092841239.1">
    <property type="nucleotide sequence ID" value="NZ_FOVP01000020.1"/>
</dbReference>
<dbReference type="GO" id="GO:0032267">
    <property type="term" value="F:tRNA(Ile)-lysidine synthase activity"/>
    <property type="evidence" value="ECO:0007669"/>
    <property type="project" value="UniProtKB-EC"/>
</dbReference>
<sequence>MTQDATALWHQIAGHFQPDPPRRLGVAVSGGSDSLALLTLLGDWWENGGPEVLAVTVDHGLRADSANEAAEVARICAARGISHHTLHWQDWDGQGNLPDQARRARYRLMVDWAGAQGLGDIAIGHTGDDQAETFLMRLARGAGVDGLSAMRARWQQGDVWFHRPMLGLRREALREVLRARDVGWVDDPTNDDRTYARTRARAALRALDPLGITVDGLADVARKMTDVRTTLYGYAFDAAQEILRFDAGDLVLTRAGFAALCPEVARRLLQSMLGWISGAEYGPRGRAMDGFLSAAYAGNGMTLQGCLLSVTTSELRVTREYKAVADLRVPVGDVWDGRWCVGRGPDMAGAELAALGEAGLRACPDWRLGGVPRSTALALPGVWLGDELLAAPLAGWANGWSIRALRDEQEFYKTLLSH</sequence>
<dbReference type="Pfam" id="PF01171">
    <property type="entry name" value="ATP_bind_3"/>
    <property type="match status" value="1"/>
</dbReference>
<comment type="subcellular location">
    <subcellularLocation>
        <location evidence="6">Cytoplasm</location>
    </subcellularLocation>
</comment>
<protein>
    <recommendedName>
        <fullName evidence="6">tRNA(Ile)-lysidine synthase</fullName>
        <ecNumber evidence="6">6.3.4.19</ecNumber>
    </recommendedName>
    <alternativeName>
        <fullName evidence="6">tRNA(Ile)-2-lysyl-cytidine synthase</fullName>
    </alternativeName>
    <alternativeName>
        <fullName evidence="6">tRNA(Ile)-lysidine synthetase</fullName>
    </alternativeName>
</protein>
<dbReference type="HAMAP" id="MF_01161">
    <property type="entry name" value="tRNA_Ile_lys_synt"/>
    <property type="match status" value="1"/>
</dbReference>
<dbReference type="PANTHER" id="PTHR43033">
    <property type="entry name" value="TRNA(ILE)-LYSIDINE SYNTHASE-RELATED"/>
    <property type="match status" value="1"/>
</dbReference>
<proteinExistence type="inferred from homology"/>
<keyword evidence="1 6" id="KW-0436">Ligase</keyword>
<evidence type="ECO:0000256" key="4">
    <source>
        <dbReference type="ARBA" id="ARBA00022840"/>
    </source>
</evidence>
<dbReference type="InterPro" id="IPR012094">
    <property type="entry name" value="tRNA_Ile_lys_synt"/>
</dbReference>
<name>A0A1I5FHM3_9RHOB</name>
<evidence type="ECO:0000256" key="2">
    <source>
        <dbReference type="ARBA" id="ARBA00022694"/>
    </source>
</evidence>
<dbReference type="PANTHER" id="PTHR43033:SF1">
    <property type="entry name" value="TRNA(ILE)-LYSIDINE SYNTHASE-RELATED"/>
    <property type="match status" value="1"/>
</dbReference>
<organism evidence="8 9">
    <name type="scientific">Roseovarius lutimaris</name>
    <dbReference type="NCBI Taxonomy" id="1005928"/>
    <lineage>
        <taxon>Bacteria</taxon>
        <taxon>Pseudomonadati</taxon>
        <taxon>Pseudomonadota</taxon>
        <taxon>Alphaproteobacteria</taxon>
        <taxon>Rhodobacterales</taxon>
        <taxon>Roseobacteraceae</taxon>
        <taxon>Roseovarius</taxon>
    </lineage>
</organism>
<keyword evidence="6" id="KW-0963">Cytoplasm</keyword>
<keyword evidence="2 6" id="KW-0819">tRNA processing</keyword>
<evidence type="ECO:0000256" key="6">
    <source>
        <dbReference type="HAMAP-Rule" id="MF_01161"/>
    </source>
</evidence>
<comment type="catalytic activity">
    <reaction evidence="5 6">
        <text>cytidine(34) in tRNA(Ile2) + L-lysine + ATP = lysidine(34) in tRNA(Ile2) + AMP + diphosphate + H(+)</text>
        <dbReference type="Rhea" id="RHEA:43744"/>
        <dbReference type="Rhea" id="RHEA-COMP:10625"/>
        <dbReference type="Rhea" id="RHEA-COMP:10670"/>
        <dbReference type="ChEBI" id="CHEBI:15378"/>
        <dbReference type="ChEBI" id="CHEBI:30616"/>
        <dbReference type="ChEBI" id="CHEBI:32551"/>
        <dbReference type="ChEBI" id="CHEBI:33019"/>
        <dbReference type="ChEBI" id="CHEBI:82748"/>
        <dbReference type="ChEBI" id="CHEBI:83665"/>
        <dbReference type="ChEBI" id="CHEBI:456215"/>
        <dbReference type="EC" id="6.3.4.19"/>
    </reaction>
</comment>
<dbReference type="Gene3D" id="3.40.50.620">
    <property type="entry name" value="HUPs"/>
    <property type="match status" value="1"/>
</dbReference>
<evidence type="ECO:0000256" key="1">
    <source>
        <dbReference type="ARBA" id="ARBA00022598"/>
    </source>
</evidence>
<dbReference type="NCBIfam" id="TIGR02432">
    <property type="entry name" value="lysidine_TilS_N"/>
    <property type="match status" value="1"/>
</dbReference>
<comment type="similarity">
    <text evidence="6">Belongs to the tRNA(Ile)-lysidine synthase family.</text>
</comment>
<reference evidence="9" key="1">
    <citation type="submission" date="2016-10" db="EMBL/GenBank/DDBJ databases">
        <authorList>
            <person name="Varghese N."/>
            <person name="Submissions S."/>
        </authorList>
    </citation>
    <scope>NUCLEOTIDE SEQUENCE [LARGE SCALE GENOMIC DNA]</scope>
    <source>
        <strain evidence="9">DSM 28463</strain>
    </source>
</reference>
<dbReference type="SUPFAM" id="SSF52402">
    <property type="entry name" value="Adenine nucleotide alpha hydrolases-like"/>
    <property type="match status" value="1"/>
</dbReference>
<comment type="function">
    <text evidence="6">Ligates lysine onto the cytidine present at position 34 of the AUA codon-specific tRNA(Ile) that contains the anticodon CAU, in an ATP-dependent manner. Cytidine is converted to lysidine, thus changing the amino acid specificity of the tRNA from methionine to isoleucine.</text>
</comment>
<dbReference type="STRING" id="1005928.SAMN04487859_12011"/>
<evidence type="ECO:0000313" key="9">
    <source>
        <dbReference type="Proteomes" id="UP000198599"/>
    </source>
</evidence>
<evidence type="ECO:0000256" key="5">
    <source>
        <dbReference type="ARBA" id="ARBA00048539"/>
    </source>
</evidence>
<keyword evidence="9" id="KW-1185">Reference proteome</keyword>
<dbReference type="InterPro" id="IPR012795">
    <property type="entry name" value="tRNA_Ile_lys_synt_N"/>
</dbReference>
<keyword evidence="3 6" id="KW-0547">Nucleotide-binding</keyword>
<evidence type="ECO:0000259" key="7">
    <source>
        <dbReference type="Pfam" id="PF01171"/>
    </source>
</evidence>
<comment type="domain">
    <text evidence="6">The N-terminal region contains the highly conserved SGGXDS motif, predicted to be a P-loop motif involved in ATP binding.</text>
</comment>